<accession>A0AA88CSG6</accession>
<protein>
    <submittedName>
        <fullName evidence="1">Uncharacterized protein</fullName>
    </submittedName>
</protein>
<gene>
    <name evidence="1" type="ORF">TIFTF001_046379</name>
</gene>
<dbReference type="AlphaFoldDB" id="A0AA88CSG6"/>
<sequence>MASWWAKAKAKVKAKAKTKVPKRSYLIRSSAPIRRSGVAGSGWLWVRTDTDRDNSYSKLGLSLPLLPDQASDWAQNVDPKNLVNFKEMTGGSRPSSEVEDLGLGGGGRGCWCRHWRARTRPGTGAGDEGDVVVVLAALLGGASGGGTEEIHGPCTKEIGSSKVAISSCATD</sequence>
<organism evidence="1 2">
    <name type="scientific">Ficus carica</name>
    <name type="common">Common fig</name>
    <dbReference type="NCBI Taxonomy" id="3494"/>
    <lineage>
        <taxon>Eukaryota</taxon>
        <taxon>Viridiplantae</taxon>
        <taxon>Streptophyta</taxon>
        <taxon>Embryophyta</taxon>
        <taxon>Tracheophyta</taxon>
        <taxon>Spermatophyta</taxon>
        <taxon>Magnoliopsida</taxon>
        <taxon>eudicotyledons</taxon>
        <taxon>Gunneridae</taxon>
        <taxon>Pentapetalae</taxon>
        <taxon>rosids</taxon>
        <taxon>fabids</taxon>
        <taxon>Rosales</taxon>
        <taxon>Moraceae</taxon>
        <taxon>Ficeae</taxon>
        <taxon>Ficus</taxon>
    </lineage>
</organism>
<proteinExistence type="predicted"/>
<keyword evidence="2" id="KW-1185">Reference proteome</keyword>
<dbReference type="Proteomes" id="UP001187192">
    <property type="component" value="Unassembled WGS sequence"/>
</dbReference>
<dbReference type="EMBL" id="BTGU01004617">
    <property type="protein sequence ID" value="GMN29815.1"/>
    <property type="molecule type" value="Genomic_DNA"/>
</dbReference>
<evidence type="ECO:0000313" key="2">
    <source>
        <dbReference type="Proteomes" id="UP001187192"/>
    </source>
</evidence>
<reference evidence="1" key="1">
    <citation type="submission" date="2023-07" db="EMBL/GenBank/DDBJ databases">
        <title>draft genome sequence of fig (Ficus carica).</title>
        <authorList>
            <person name="Takahashi T."/>
            <person name="Nishimura K."/>
        </authorList>
    </citation>
    <scope>NUCLEOTIDE SEQUENCE</scope>
</reference>
<name>A0AA88CSG6_FICCA</name>
<comment type="caution">
    <text evidence="1">The sequence shown here is derived from an EMBL/GenBank/DDBJ whole genome shotgun (WGS) entry which is preliminary data.</text>
</comment>
<evidence type="ECO:0000313" key="1">
    <source>
        <dbReference type="EMBL" id="GMN29815.1"/>
    </source>
</evidence>